<dbReference type="PANTHER" id="PTHR30061">
    <property type="entry name" value="MALTOSE-BINDING PERIPLASMIC PROTEIN"/>
    <property type="match status" value="1"/>
</dbReference>
<feature type="chain" id="PRO_5045879237" evidence="5">
    <location>
        <begin position="22"/>
        <end position="450"/>
    </location>
</feature>
<proteinExistence type="inferred from homology"/>
<dbReference type="PANTHER" id="PTHR30061:SF50">
    <property type="entry name" value="MALTOSE_MALTODEXTRIN-BINDING PERIPLASMIC PROTEIN"/>
    <property type="match status" value="1"/>
</dbReference>
<evidence type="ECO:0000256" key="2">
    <source>
        <dbReference type="ARBA" id="ARBA00022448"/>
    </source>
</evidence>
<gene>
    <name evidence="6" type="ORF">O9H85_24370</name>
</gene>
<dbReference type="InterPro" id="IPR006061">
    <property type="entry name" value="SBP_1_CS"/>
</dbReference>
<protein>
    <submittedName>
        <fullName evidence="6">Sugar ABC transporter substrate-binding protein</fullName>
    </submittedName>
</protein>
<dbReference type="PROSITE" id="PS51257">
    <property type="entry name" value="PROKAR_LIPOPROTEIN"/>
    <property type="match status" value="1"/>
</dbReference>
<dbReference type="Gene3D" id="3.40.190.10">
    <property type="entry name" value="Periplasmic binding protein-like II"/>
    <property type="match status" value="1"/>
</dbReference>
<evidence type="ECO:0000313" key="7">
    <source>
        <dbReference type="Proteomes" id="UP001527882"/>
    </source>
</evidence>
<accession>A0ABT4QF36</accession>
<evidence type="ECO:0000256" key="5">
    <source>
        <dbReference type="SAM" id="SignalP"/>
    </source>
</evidence>
<organism evidence="6 7">
    <name type="scientific">Paenibacillus gyeongsangnamensis</name>
    <dbReference type="NCBI Taxonomy" id="3388067"/>
    <lineage>
        <taxon>Bacteria</taxon>
        <taxon>Bacillati</taxon>
        <taxon>Bacillota</taxon>
        <taxon>Bacilli</taxon>
        <taxon>Bacillales</taxon>
        <taxon>Paenibacillaceae</taxon>
        <taxon>Paenibacillus</taxon>
    </lineage>
</organism>
<dbReference type="CDD" id="cd13585">
    <property type="entry name" value="PBP2_TMBP_like"/>
    <property type="match status" value="1"/>
</dbReference>
<keyword evidence="3 5" id="KW-0732">Signal</keyword>
<dbReference type="PROSITE" id="PS01037">
    <property type="entry name" value="SBP_BACTERIAL_1"/>
    <property type="match status" value="1"/>
</dbReference>
<keyword evidence="2" id="KW-0813">Transport</keyword>
<feature type="region of interest" description="Disordered" evidence="4">
    <location>
        <begin position="22"/>
        <end position="43"/>
    </location>
</feature>
<evidence type="ECO:0000313" key="6">
    <source>
        <dbReference type="EMBL" id="MCZ8515483.1"/>
    </source>
</evidence>
<reference evidence="6 7" key="1">
    <citation type="submission" date="2022-12" db="EMBL/GenBank/DDBJ databases">
        <title>Draft genome sequence of Paenibacillus sp. dW9.</title>
        <authorList>
            <person name="Choi E.-W."/>
            <person name="Kim D.-U."/>
        </authorList>
    </citation>
    <scope>NUCLEOTIDE SEQUENCE [LARGE SCALE GENOMIC DNA]</scope>
    <source>
        <strain evidence="7">dW9</strain>
    </source>
</reference>
<feature type="compositionally biased region" description="Polar residues" evidence="4">
    <location>
        <begin position="22"/>
        <end position="38"/>
    </location>
</feature>
<evidence type="ECO:0000256" key="1">
    <source>
        <dbReference type="ARBA" id="ARBA00008520"/>
    </source>
</evidence>
<comment type="similarity">
    <text evidence="1">Belongs to the bacterial solute-binding protein 1 family.</text>
</comment>
<feature type="signal peptide" evidence="5">
    <location>
        <begin position="1"/>
        <end position="21"/>
    </location>
</feature>
<keyword evidence="7" id="KW-1185">Reference proteome</keyword>
<dbReference type="RefSeq" id="WP_269884004.1">
    <property type="nucleotide sequence ID" value="NZ_JAQAGZ010000017.1"/>
</dbReference>
<dbReference type="EMBL" id="JAQAGZ010000017">
    <property type="protein sequence ID" value="MCZ8515483.1"/>
    <property type="molecule type" value="Genomic_DNA"/>
</dbReference>
<comment type="caution">
    <text evidence="6">The sequence shown here is derived from an EMBL/GenBank/DDBJ whole genome shotgun (WGS) entry which is preliminary data.</text>
</comment>
<sequence>MRKPLSLLVASLMLLTFSGCTSPPASSPSKDSTAGTEASTKKAEVGTTEITMITLSEWDKRGLADVIAGFEKQNPGIKVKLEMYPFRQLFETIEVKLGSKSKEYDIVTVDGPLVSNYSAKGYLDALEPYLQGEDWKNKWIESSIKAGTYNGKQLMAAPMNTSSQVLYYNKDIFEKKGITPPSFDINQRWTWEQVVDKAKQLTYDSDGQHVFGFSFEQIGRAYQVLALAESLGAKSLSDNGITATGFINSDKSLHAAKFYYDLYNTWKVSPKITAEESGDYFASGKVAMFVGGTWNTGKFNAAKLNYGIAPHPYFQGQKVATPTGSWHVGISKFSTKKEAAAKFIRYLTLGEGSKIWFNGNHDLPANNDILKMISEDKSYDAFPNNIYRIAAYEAQNTAVPRPVTPGYLEFETLYNKAYDDIKNGTDPKKALDDVAAQMDRQLKKYERLVK</sequence>
<dbReference type="InterPro" id="IPR006059">
    <property type="entry name" value="SBP"/>
</dbReference>
<name>A0ABT4QF36_9BACL</name>
<dbReference type="Proteomes" id="UP001527882">
    <property type="component" value="Unassembled WGS sequence"/>
</dbReference>
<evidence type="ECO:0000256" key="4">
    <source>
        <dbReference type="SAM" id="MobiDB-lite"/>
    </source>
</evidence>
<dbReference type="Pfam" id="PF01547">
    <property type="entry name" value="SBP_bac_1"/>
    <property type="match status" value="1"/>
</dbReference>
<evidence type="ECO:0000256" key="3">
    <source>
        <dbReference type="ARBA" id="ARBA00022729"/>
    </source>
</evidence>
<dbReference type="SUPFAM" id="SSF53850">
    <property type="entry name" value="Periplasmic binding protein-like II"/>
    <property type="match status" value="1"/>
</dbReference>